<proteinExistence type="predicted"/>
<dbReference type="PANTHER" id="PTHR36456:SF1">
    <property type="entry name" value="UPF0232 PROTEIN SCO3875"/>
    <property type="match status" value="1"/>
</dbReference>
<dbReference type="PANTHER" id="PTHR36456">
    <property type="entry name" value="UPF0232 PROTEIN SCO3875"/>
    <property type="match status" value="1"/>
</dbReference>
<dbReference type="Proteomes" id="UP000612680">
    <property type="component" value="Chromosome"/>
</dbReference>
<reference evidence="1 2" key="1">
    <citation type="submission" date="2020-06" db="EMBL/GenBank/DDBJ databases">
        <title>Dyadobacter sandarakinus sp. nov., isolated from the soil of the Arctic Yellow River Station.</title>
        <authorList>
            <person name="Zhang Y."/>
            <person name="Peng F."/>
        </authorList>
    </citation>
    <scope>NUCLEOTIDE SEQUENCE [LARGE SCALE GENOMIC DNA]</scope>
    <source>
        <strain evidence="1 2">Q3-56</strain>
    </source>
</reference>
<accession>A0ABX7IFA0</accession>
<evidence type="ECO:0000313" key="1">
    <source>
        <dbReference type="EMBL" id="QRR03768.1"/>
    </source>
</evidence>
<name>A0ABX7IFA0_9BACT</name>
<dbReference type="EMBL" id="CP056775">
    <property type="protein sequence ID" value="QRR03768.1"/>
    <property type="molecule type" value="Genomic_DNA"/>
</dbReference>
<sequence length="108" mass="12506">MAQHYRFDKEKASRRPGVTPLKDAINQMLERYSLRNRFDQSYVAAHWDQIMGTAIASRTRSVYIKEGVLFLQIESAPLRNELLRAKSKIIELINKDMGSNLVHDVVFV</sequence>
<evidence type="ECO:0000313" key="2">
    <source>
        <dbReference type="Proteomes" id="UP000612680"/>
    </source>
</evidence>
<protein>
    <submittedName>
        <fullName evidence="1">DUF721 domain-containing protein</fullName>
    </submittedName>
</protein>
<dbReference type="Pfam" id="PF05258">
    <property type="entry name" value="DciA"/>
    <property type="match status" value="1"/>
</dbReference>
<dbReference type="InterPro" id="IPR007922">
    <property type="entry name" value="DciA-like"/>
</dbReference>
<organism evidence="1 2">
    <name type="scientific">Dyadobacter sandarakinus</name>
    <dbReference type="NCBI Taxonomy" id="2747268"/>
    <lineage>
        <taxon>Bacteria</taxon>
        <taxon>Pseudomonadati</taxon>
        <taxon>Bacteroidota</taxon>
        <taxon>Cytophagia</taxon>
        <taxon>Cytophagales</taxon>
        <taxon>Spirosomataceae</taxon>
        <taxon>Dyadobacter</taxon>
    </lineage>
</organism>
<dbReference type="RefSeq" id="WP_204659959.1">
    <property type="nucleotide sequence ID" value="NZ_CP056775.1"/>
</dbReference>
<gene>
    <name evidence="1" type="ORF">HWI92_24060</name>
</gene>
<keyword evidence="2" id="KW-1185">Reference proteome</keyword>